<dbReference type="EMBL" id="LAZL01000007">
    <property type="protein sequence ID" value="KMT66040.1"/>
    <property type="molecule type" value="Genomic_DNA"/>
</dbReference>
<dbReference type="OrthoDB" id="6384680at2"/>
<dbReference type="AlphaFoldDB" id="A0A0J8GTG0"/>
<evidence type="ECO:0000313" key="2">
    <source>
        <dbReference type="Proteomes" id="UP000037600"/>
    </source>
</evidence>
<keyword evidence="2" id="KW-1185">Reference proteome</keyword>
<comment type="caution">
    <text evidence="1">The sequence shown here is derived from an EMBL/GenBank/DDBJ whole genome shotgun (WGS) entry which is preliminary data.</text>
</comment>
<sequence length="134" mass="15290">MSVNQEMIKQHGDSLLAKLPKGIEWQPDQRFDALIAEIPKPLMPEVSQTLKEHFSQKWNNKNIKKAPKEVKQGAGIFADMERDQLLFGEEESPEVMAAWWPWGPGAPASLRIFVPQEIKPEKAGLFSKLFSFMK</sequence>
<name>A0A0J8GTG0_9ALTE</name>
<protein>
    <submittedName>
        <fullName evidence="1">Uncharacterized protein</fullName>
    </submittedName>
</protein>
<gene>
    <name evidence="1" type="ORF">XM47_06225</name>
</gene>
<dbReference type="Proteomes" id="UP000037600">
    <property type="component" value="Unassembled WGS sequence"/>
</dbReference>
<proteinExistence type="predicted"/>
<organism evidence="1 2">
    <name type="scientific">Catenovulum maritimum</name>
    <dbReference type="NCBI Taxonomy" id="1513271"/>
    <lineage>
        <taxon>Bacteria</taxon>
        <taxon>Pseudomonadati</taxon>
        <taxon>Pseudomonadota</taxon>
        <taxon>Gammaproteobacteria</taxon>
        <taxon>Alteromonadales</taxon>
        <taxon>Alteromonadaceae</taxon>
        <taxon>Catenovulum</taxon>
    </lineage>
</organism>
<evidence type="ECO:0000313" key="1">
    <source>
        <dbReference type="EMBL" id="KMT66040.1"/>
    </source>
</evidence>
<reference evidence="1 2" key="1">
    <citation type="submission" date="2015-04" db="EMBL/GenBank/DDBJ databases">
        <title>Draft Genome Sequence of the Novel Agar-Digesting Marine Bacterium Q1.</title>
        <authorList>
            <person name="Li Y."/>
            <person name="Li D."/>
            <person name="Chen G."/>
            <person name="Du Z."/>
        </authorList>
    </citation>
    <scope>NUCLEOTIDE SEQUENCE [LARGE SCALE GENOMIC DNA]</scope>
    <source>
        <strain evidence="1 2">Q1</strain>
    </source>
</reference>
<dbReference type="STRING" id="1513271.XM47_06225"/>
<accession>A0A0J8GTG0</accession>
<dbReference type="RefSeq" id="WP_048690810.1">
    <property type="nucleotide sequence ID" value="NZ_KQ130485.1"/>
</dbReference>